<accession>A0A2Z6PPZ4</accession>
<dbReference type="AlphaFoldDB" id="A0A2Z6PPZ4"/>
<keyword evidence="2" id="KW-1185">Reference proteome</keyword>
<dbReference type="Proteomes" id="UP000242715">
    <property type="component" value="Unassembled WGS sequence"/>
</dbReference>
<evidence type="ECO:0000313" key="1">
    <source>
        <dbReference type="EMBL" id="GAU48177.1"/>
    </source>
</evidence>
<gene>
    <name evidence="1" type="ORF">TSUD_369410</name>
</gene>
<name>A0A2Z6PPZ4_TRISU</name>
<proteinExistence type="predicted"/>
<reference evidence="2" key="1">
    <citation type="journal article" date="2017" name="Front. Plant Sci.">
        <title>Climate Clever Clovers: New Paradigm to Reduce the Environmental Footprint of Ruminants by Breeding Low Methanogenic Forages Utilizing Haplotype Variation.</title>
        <authorList>
            <person name="Kaur P."/>
            <person name="Appels R."/>
            <person name="Bayer P.E."/>
            <person name="Keeble-Gagnere G."/>
            <person name="Wang J."/>
            <person name="Hirakawa H."/>
            <person name="Shirasawa K."/>
            <person name="Vercoe P."/>
            <person name="Stefanova K."/>
            <person name="Durmic Z."/>
            <person name="Nichols P."/>
            <person name="Revell C."/>
            <person name="Isobe S.N."/>
            <person name="Edwards D."/>
            <person name="Erskine W."/>
        </authorList>
    </citation>
    <scope>NUCLEOTIDE SEQUENCE [LARGE SCALE GENOMIC DNA]</scope>
    <source>
        <strain evidence="2">cv. Daliak</strain>
    </source>
</reference>
<sequence length="90" mass="9699">MAGAIGEGGGAPPFAWRFFILFSTEFFSFYYGLLMVVELPSSALGIGVSMLGVSMEIKRRSGALLCAGCYSRDLAIHDFHGFGLEDIVLI</sequence>
<evidence type="ECO:0000313" key="2">
    <source>
        <dbReference type="Proteomes" id="UP000242715"/>
    </source>
</evidence>
<dbReference type="EMBL" id="DF974389">
    <property type="protein sequence ID" value="GAU48177.1"/>
    <property type="molecule type" value="Genomic_DNA"/>
</dbReference>
<organism evidence="1 2">
    <name type="scientific">Trifolium subterraneum</name>
    <name type="common">Subterranean clover</name>
    <dbReference type="NCBI Taxonomy" id="3900"/>
    <lineage>
        <taxon>Eukaryota</taxon>
        <taxon>Viridiplantae</taxon>
        <taxon>Streptophyta</taxon>
        <taxon>Embryophyta</taxon>
        <taxon>Tracheophyta</taxon>
        <taxon>Spermatophyta</taxon>
        <taxon>Magnoliopsida</taxon>
        <taxon>eudicotyledons</taxon>
        <taxon>Gunneridae</taxon>
        <taxon>Pentapetalae</taxon>
        <taxon>rosids</taxon>
        <taxon>fabids</taxon>
        <taxon>Fabales</taxon>
        <taxon>Fabaceae</taxon>
        <taxon>Papilionoideae</taxon>
        <taxon>50 kb inversion clade</taxon>
        <taxon>NPAAA clade</taxon>
        <taxon>Hologalegina</taxon>
        <taxon>IRL clade</taxon>
        <taxon>Trifolieae</taxon>
        <taxon>Trifolium</taxon>
    </lineage>
</organism>
<protein>
    <submittedName>
        <fullName evidence="1">Uncharacterized protein</fullName>
    </submittedName>
</protein>